<organism evidence="1 2">
    <name type="scientific">Rehmannia glutinosa</name>
    <name type="common">Chinese foxglove</name>
    <dbReference type="NCBI Taxonomy" id="99300"/>
    <lineage>
        <taxon>Eukaryota</taxon>
        <taxon>Viridiplantae</taxon>
        <taxon>Streptophyta</taxon>
        <taxon>Embryophyta</taxon>
        <taxon>Tracheophyta</taxon>
        <taxon>Spermatophyta</taxon>
        <taxon>Magnoliopsida</taxon>
        <taxon>eudicotyledons</taxon>
        <taxon>Gunneridae</taxon>
        <taxon>Pentapetalae</taxon>
        <taxon>asterids</taxon>
        <taxon>lamiids</taxon>
        <taxon>Lamiales</taxon>
        <taxon>Orobanchaceae</taxon>
        <taxon>Rehmannieae</taxon>
        <taxon>Rehmannia</taxon>
    </lineage>
</organism>
<evidence type="ECO:0008006" key="3">
    <source>
        <dbReference type="Google" id="ProtNLM"/>
    </source>
</evidence>
<sequence length="157" mass="18011">MLLKREETMWHQRARANWIQDGDKNTAFFHKVANGRHKSKLIDEIRDDHGRMIDDPGQIAETLRKYFQGLFQSTNNINMNRVLDAIDTKITDDINNKLSVPLPNQKSWKLSPKCTHPKPLGADGCLLSFTNISGLTCVMMLFTEDWGSTILLLLTKR</sequence>
<gene>
    <name evidence="1" type="ORF">DH2020_014173</name>
</gene>
<reference evidence="1 2" key="1">
    <citation type="journal article" date="2021" name="Comput. Struct. Biotechnol. J.">
        <title>De novo genome assembly of the potent medicinal plant Rehmannia glutinosa using nanopore technology.</title>
        <authorList>
            <person name="Ma L."/>
            <person name="Dong C."/>
            <person name="Song C."/>
            <person name="Wang X."/>
            <person name="Zheng X."/>
            <person name="Niu Y."/>
            <person name="Chen S."/>
            <person name="Feng W."/>
        </authorList>
    </citation>
    <scope>NUCLEOTIDE SEQUENCE [LARGE SCALE GENOMIC DNA]</scope>
    <source>
        <strain evidence="1">DH-2019</strain>
    </source>
</reference>
<evidence type="ECO:0000313" key="1">
    <source>
        <dbReference type="EMBL" id="KAK6151538.1"/>
    </source>
</evidence>
<comment type="caution">
    <text evidence="1">The sequence shown here is derived from an EMBL/GenBank/DDBJ whole genome shotgun (WGS) entry which is preliminary data.</text>
</comment>
<keyword evidence="2" id="KW-1185">Reference proteome</keyword>
<protein>
    <recommendedName>
        <fullName evidence="3">RNA-directed DNA polymerase (Reverse transcriptase)</fullName>
    </recommendedName>
</protein>
<accession>A0ABR0WVK8</accession>
<name>A0ABR0WVK8_REHGL</name>
<evidence type="ECO:0000313" key="2">
    <source>
        <dbReference type="Proteomes" id="UP001318860"/>
    </source>
</evidence>
<dbReference type="EMBL" id="JABTTQ020000007">
    <property type="protein sequence ID" value="KAK6151538.1"/>
    <property type="molecule type" value="Genomic_DNA"/>
</dbReference>
<dbReference type="Proteomes" id="UP001318860">
    <property type="component" value="Unassembled WGS sequence"/>
</dbReference>
<proteinExistence type="predicted"/>